<dbReference type="InterPro" id="IPR009057">
    <property type="entry name" value="Homeodomain-like_sf"/>
</dbReference>
<dbReference type="EMBL" id="BK015093">
    <property type="protein sequence ID" value="DAD90710.1"/>
    <property type="molecule type" value="Genomic_DNA"/>
</dbReference>
<name>A0A8S5N7R0_9CAUD</name>
<evidence type="ECO:0000259" key="1">
    <source>
        <dbReference type="Pfam" id="PF08765"/>
    </source>
</evidence>
<dbReference type="Gene3D" id="1.10.10.60">
    <property type="entry name" value="Homeodomain-like"/>
    <property type="match status" value="1"/>
</dbReference>
<dbReference type="InterPro" id="IPR052411">
    <property type="entry name" value="c-mor_Regulatory_Protein"/>
</dbReference>
<dbReference type="Pfam" id="PF08765">
    <property type="entry name" value="Mor"/>
    <property type="match status" value="1"/>
</dbReference>
<dbReference type="PANTHER" id="PTHR37812:SF1">
    <property type="entry name" value="MU-LIKE PROPHAGE FLUMU PROTEIN C"/>
    <property type="match status" value="1"/>
</dbReference>
<organism evidence="2">
    <name type="scientific">Myoviridae sp. ct5hB2</name>
    <dbReference type="NCBI Taxonomy" id="2826614"/>
    <lineage>
        <taxon>Viruses</taxon>
        <taxon>Duplodnaviria</taxon>
        <taxon>Heunggongvirae</taxon>
        <taxon>Uroviricota</taxon>
        <taxon>Caudoviricetes</taxon>
    </lineage>
</organism>
<dbReference type="InterPro" id="IPR014875">
    <property type="entry name" value="Mor_transcription_activator"/>
</dbReference>
<feature type="domain" description="Mor transcription activator" evidence="1">
    <location>
        <begin position="6"/>
        <end position="74"/>
    </location>
</feature>
<reference evidence="2" key="1">
    <citation type="journal article" date="2021" name="Proc. Natl. Acad. Sci. U.S.A.">
        <title>A Catalog of Tens of Thousands of Viruses from Human Metagenomes Reveals Hidden Associations with Chronic Diseases.</title>
        <authorList>
            <person name="Tisza M.J."/>
            <person name="Buck C.B."/>
        </authorList>
    </citation>
    <scope>NUCLEOTIDE SEQUENCE</scope>
    <source>
        <strain evidence="2">Ct5hB2</strain>
    </source>
</reference>
<sequence>MIPEGIYREIAEEIGLDNFVRLTRIIGGSTCYFPKTESLLKPVRDEAIREEFNGYNHAELANKYGVTPRWVRYICGDGDVPGQISFEDLPQALNPYYCQEENAKK</sequence>
<protein>
    <submittedName>
        <fullName evidence="2">Mor transcription activator family</fullName>
    </submittedName>
</protein>
<accession>A0A8S5N7R0</accession>
<dbReference type="SUPFAM" id="SSF46689">
    <property type="entry name" value="Homeodomain-like"/>
    <property type="match status" value="1"/>
</dbReference>
<evidence type="ECO:0000313" key="2">
    <source>
        <dbReference type="EMBL" id="DAD90710.1"/>
    </source>
</evidence>
<proteinExistence type="predicted"/>
<dbReference type="PANTHER" id="PTHR37812">
    <property type="entry name" value="MU-LIKE PROPHAGE FLUMU PROTEIN C"/>
    <property type="match status" value="1"/>
</dbReference>